<gene>
    <name evidence="2" type="ORF">VTL71DRAFT_1944</name>
</gene>
<protein>
    <submittedName>
        <fullName evidence="2">Uncharacterized protein</fullName>
    </submittedName>
</protein>
<feature type="region of interest" description="Disordered" evidence="1">
    <location>
        <begin position="84"/>
        <end position="134"/>
    </location>
</feature>
<proteinExistence type="predicted"/>
<evidence type="ECO:0000313" key="2">
    <source>
        <dbReference type="EMBL" id="KAL2067519.1"/>
    </source>
</evidence>
<evidence type="ECO:0000313" key="3">
    <source>
        <dbReference type="Proteomes" id="UP001595075"/>
    </source>
</evidence>
<reference evidence="2 3" key="1">
    <citation type="journal article" date="2024" name="Commun. Biol.">
        <title>Comparative genomic analysis of thermophilic fungi reveals convergent evolutionary adaptations and gene losses.</title>
        <authorList>
            <person name="Steindorff A.S."/>
            <person name="Aguilar-Pontes M.V."/>
            <person name="Robinson A.J."/>
            <person name="Andreopoulos B."/>
            <person name="LaButti K."/>
            <person name="Kuo A."/>
            <person name="Mondo S."/>
            <person name="Riley R."/>
            <person name="Otillar R."/>
            <person name="Haridas S."/>
            <person name="Lipzen A."/>
            <person name="Grimwood J."/>
            <person name="Schmutz J."/>
            <person name="Clum A."/>
            <person name="Reid I.D."/>
            <person name="Moisan M.C."/>
            <person name="Butler G."/>
            <person name="Nguyen T.T.M."/>
            <person name="Dewar K."/>
            <person name="Conant G."/>
            <person name="Drula E."/>
            <person name="Henrissat B."/>
            <person name="Hansel C."/>
            <person name="Singer S."/>
            <person name="Hutchinson M.I."/>
            <person name="de Vries R.P."/>
            <person name="Natvig D.O."/>
            <person name="Powell A.J."/>
            <person name="Tsang A."/>
            <person name="Grigoriev I.V."/>
        </authorList>
    </citation>
    <scope>NUCLEOTIDE SEQUENCE [LARGE SCALE GENOMIC DNA]</scope>
    <source>
        <strain evidence="2 3">CBS 494.80</strain>
    </source>
</reference>
<organism evidence="2 3">
    <name type="scientific">Oculimacula yallundae</name>
    <dbReference type="NCBI Taxonomy" id="86028"/>
    <lineage>
        <taxon>Eukaryota</taxon>
        <taxon>Fungi</taxon>
        <taxon>Dikarya</taxon>
        <taxon>Ascomycota</taxon>
        <taxon>Pezizomycotina</taxon>
        <taxon>Leotiomycetes</taxon>
        <taxon>Helotiales</taxon>
        <taxon>Ploettnerulaceae</taxon>
        <taxon>Oculimacula</taxon>
    </lineage>
</organism>
<feature type="compositionally biased region" description="Basic residues" evidence="1">
    <location>
        <begin position="186"/>
        <end position="195"/>
    </location>
</feature>
<keyword evidence="3" id="KW-1185">Reference proteome</keyword>
<comment type="caution">
    <text evidence="2">The sequence shown here is derived from an EMBL/GenBank/DDBJ whole genome shotgun (WGS) entry which is preliminary data.</text>
</comment>
<name>A0ABR4CED8_9HELO</name>
<feature type="region of interest" description="Disordered" evidence="1">
    <location>
        <begin position="176"/>
        <end position="201"/>
    </location>
</feature>
<dbReference type="EMBL" id="JAZHXI010000010">
    <property type="protein sequence ID" value="KAL2067519.1"/>
    <property type="molecule type" value="Genomic_DNA"/>
</dbReference>
<feature type="compositionally biased region" description="Basic and acidic residues" evidence="1">
    <location>
        <begin position="95"/>
        <end position="126"/>
    </location>
</feature>
<evidence type="ECO:0000256" key="1">
    <source>
        <dbReference type="SAM" id="MobiDB-lite"/>
    </source>
</evidence>
<accession>A0ABR4CED8</accession>
<sequence length="239" mass="27670">MLFLFWQLVARPAFQEHPGIPYKLVAKFAEAEKDIANAKLISKKWELESSLSYPHEHTKERAKSCKLRYGNIFVVFREHRASPFPPRSARKVKKERPGKDIDETSDDEQKTGMNCDKKANKEPYEDAHEDELDEALEEEPADLTGCTDDSHRTESGTFETQRLKANLAGLQHQKPRRNPINQRLKAQGHKRRNRGRSGDVYNMDQSREYPLAWCSNCCIRIIKTKIPPVESPCHHCMKK</sequence>
<dbReference type="Proteomes" id="UP001595075">
    <property type="component" value="Unassembled WGS sequence"/>
</dbReference>